<evidence type="ECO:0000256" key="1">
    <source>
        <dbReference type="SAM" id="SignalP"/>
    </source>
</evidence>
<evidence type="ECO:0008006" key="4">
    <source>
        <dbReference type="Google" id="ProtNLM"/>
    </source>
</evidence>
<protein>
    <recommendedName>
        <fullName evidence="4">Outer membrane lipoprotein-sorting protein</fullName>
    </recommendedName>
</protein>
<dbReference type="Proteomes" id="UP000198393">
    <property type="component" value="Unassembled WGS sequence"/>
</dbReference>
<accession>A0A239IQH5</accession>
<dbReference type="Pfam" id="PF20113">
    <property type="entry name" value="DUF6503"/>
    <property type="match status" value="1"/>
</dbReference>
<dbReference type="OrthoDB" id="1489248at2"/>
<gene>
    <name evidence="2" type="ORF">SAMN05421640_1761</name>
</gene>
<feature type="signal peptide" evidence="1">
    <location>
        <begin position="1"/>
        <end position="20"/>
    </location>
</feature>
<name>A0A239IQH5_EKHLU</name>
<dbReference type="AlphaFoldDB" id="A0A239IQH5"/>
<evidence type="ECO:0000313" key="2">
    <source>
        <dbReference type="EMBL" id="SNS95458.1"/>
    </source>
</evidence>
<sequence>MRKLLLLLVCPLLLSAQTPADQILAKAKAYHDPQDIWPTLETTFTFKETRPDGPDRSTIIILDNGISYMKINRNDEEVYEVNGEVAEVLKGDKDKARALVLRNYYLYLWGLPMKLYDKSTPEISLAEDEKVGDKLCKVLRVVYEEDTWYFYIDDFSGRMLQYKFYKDEATGKGELITLEDEIMVDGIKIPQERSWYTLPEMKYLGTDILEEVD</sequence>
<dbReference type="EMBL" id="FZPD01000003">
    <property type="protein sequence ID" value="SNS95458.1"/>
    <property type="molecule type" value="Genomic_DNA"/>
</dbReference>
<feature type="chain" id="PRO_5012421461" description="Outer membrane lipoprotein-sorting protein" evidence="1">
    <location>
        <begin position="21"/>
        <end position="213"/>
    </location>
</feature>
<dbReference type="InterPro" id="IPR045444">
    <property type="entry name" value="DUF6503"/>
</dbReference>
<dbReference type="RefSeq" id="WP_089356503.1">
    <property type="nucleotide sequence ID" value="NZ_FZPD01000003.1"/>
</dbReference>
<organism evidence="2 3">
    <name type="scientific">Ekhidna lutea</name>
    <dbReference type="NCBI Taxonomy" id="447679"/>
    <lineage>
        <taxon>Bacteria</taxon>
        <taxon>Pseudomonadati</taxon>
        <taxon>Bacteroidota</taxon>
        <taxon>Cytophagia</taxon>
        <taxon>Cytophagales</taxon>
        <taxon>Reichenbachiellaceae</taxon>
        <taxon>Ekhidna</taxon>
    </lineage>
</organism>
<keyword evidence="1" id="KW-0732">Signal</keyword>
<reference evidence="2 3" key="1">
    <citation type="submission" date="2017-06" db="EMBL/GenBank/DDBJ databases">
        <authorList>
            <person name="Kim H.J."/>
            <person name="Triplett B.A."/>
        </authorList>
    </citation>
    <scope>NUCLEOTIDE SEQUENCE [LARGE SCALE GENOMIC DNA]</scope>
    <source>
        <strain evidence="2 3">DSM 19307</strain>
    </source>
</reference>
<proteinExistence type="predicted"/>
<keyword evidence="3" id="KW-1185">Reference proteome</keyword>
<evidence type="ECO:0000313" key="3">
    <source>
        <dbReference type="Proteomes" id="UP000198393"/>
    </source>
</evidence>